<evidence type="ECO:0000256" key="4">
    <source>
        <dbReference type="ARBA" id="ARBA00022723"/>
    </source>
</evidence>
<protein>
    <recommendedName>
        <fullName evidence="9">TauD/TfdA-like domain-containing protein</fullName>
    </recommendedName>
</protein>
<dbReference type="PANTHER" id="PTHR10696">
    <property type="entry name" value="GAMMA-BUTYROBETAINE HYDROXYLASE-RELATED"/>
    <property type="match status" value="1"/>
</dbReference>
<dbReference type="InterPro" id="IPR003819">
    <property type="entry name" value="TauD/TfdA-like"/>
</dbReference>
<dbReference type="FunFam" id="3.60.130.10:FF:000001">
    <property type="entry name" value="Trimethyllysine dioxygenase, mitochondrial"/>
    <property type="match status" value="1"/>
</dbReference>
<evidence type="ECO:0000256" key="7">
    <source>
        <dbReference type="ARBA" id="ARBA00023002"/>
    </source>
</evidence>
<proteinExistence type="inferred from homology"/>
<evidence type="ECO:0000256" key="2">
    <source>
        <dbReference type="ARBA" id="ARBA00001961"/>
    </source>
</evidence>
<dbReference type="CDD" id="cd00250">
    <property type="entry name" value="CAS_like"/>
    <property type="match status" value="1"/>
</dbReference>
<keyword evidence="4" id="KW-0479">Metal-binding</keyword>
<keyword evidence="6" id="KW-0223">Dioxygenase</keyword>
<evidence type="ECO:0000256" key="6">
    <source>
        <dbReference type="ARBA" id="ARBA00022964"/>
    </source>
</evidence>
<dbReference type="InterPro" id="IPR050411">
    <property type="entry name" value="AlphaKG_dependent_hydroxylases"/>
</dbReference>
<dbReference type="Pfam" id="PF02668">
    <property type="entry name" value="TauD"/>
    <property type="match status" value="1"/>
</dbReference>
<organism evidence="10">
    <name type="scientific">Arcella intermedia</name>
    <dbReference type="NCBI Taxonomy" id="1963864"/>
    <lineage>
        <taxon>Eukaryota</taxon>
        <taxon>Amoebozoa</taxon>
        <taxon>Tubulinea</taxon>
        <taxon>Elardia</taxon>
        <taxon>Arcellinida</taxon>
        <taxon>Sphaerothecina</taxon>
        <taxon>Arcellidae</taxon>
        <taxon>Arcella</taxon>
    </lineage>
</organism>
<dbReference type="SUPFAM" id="SSF51197">
    <property type="entry name" value="Clavaminate synthase-like"/>
    <property type="match status" value="1"/>
</dbReference>
<comment type="cofactor">
    <cofactor evidence="2">
        <name>L-ascorbate</name>
        <dbReference type="ChEBI" id="CHEBI:38290"/>
    </cofactor>
</comment>
<evidence type="ECO:0000259" key="9">
    <source>
        <dbReference type="Pfam" id="PF02668"/>
    </source>
</evidence>
<dbReference type="GO" id="GO:0045329">
    <property type="term" value="P:carnitine biosynthetic process"/>
    <property type="evidence" value="ECO:0007669"/>
    <property type="project" value="UniProtKB-KW"/>
</dbReference>
<evidence type="ECO:0000256" key="8">
    <source>
        <dbReference type="ARBA" id="ARBA00023004"/>
    </source>
</evidence>
<reference evidence="10" key="1">
    <citation type="journal article" date="2020" name="J. Eukaryot. Microbiol.">
        <title>De novo Sequencing, Assembly and Annotation of the Transcriptome for the Free-Living Testate Amoeba Arcella intermedia.</title>
        <authorList>
            <person name="Ribeiro G.M."/>
            <person name="Porfirio-Sousa A.L."/>
            <person name="Maurer-Alcala X.X."/>
            <person name="Katz L.A."/>
            <person name="Lahr D.J.G."/>
        </authorList>
    </citation>
    <scope>NUCLEOTIDE SEQUENCE</scope>
</reference>
<keyword evidence="7" id="KW-0560">Oxidoreductase</keyword>
<dbReference type="GO" id="GO:0051213">
    <property type="term" value="F:dioxygenase activity"/>
    <property type="evidence" value="ECO:0007669"/>
    <property type="project" value="UniProtKB-KW"/>
</dbReference>
<name>A0A6B2L737_9EUKA</name>
<evidence type="ECO:0000256" key="3">
    <source>
        <dbReference type="ARBA" id="ARBA00008654"/>
    </source>
</evidence>
<dbReference type="Gene3D" id="3.30.2020.30">
    <property type="match status" value="1"/>
</dbReference>
<feature type="domain" description="TauD/TfdA-like" evidence="9">
    <location>
        <begin position="91"/>
        <end position="327"/>
    </location>
</feature>
<dbReference type="Gene3D" id="3.60.130.10">
    <property type="entry name" value="Clavaminate synthase-like"/>
    <property type="match status" value="1"/>
</dbReference>
<keyword evidence="8" id="KW-0408">Iron</keyword>
<dbReference type="InterPro" id="IPR038492">
    <property type="entry name" value="GBBH-like_N_sf"/>
</dbReference>
<sequence>MWDNCPRNKEPSSQQKMNSLIDAPLDIIPLKIESDPLGSTMHVVWEEGNVSSFPANWLRDHTYSNPALNEARRQALFTWDKEKLTKHSLSTFTYQELMEDEKKVWEWAKVLSSVGLSKVSGVPPDEEGLKAVASRLGRLKVTMYPLVDHVYYQPSPSNVAYTSVRLEPHMDLCYYEAVPGFQFLHCAEYKTTGGQNFFVDGFMAAEYLRMLNPSAFQLLTHTKTTFQKIDKENHRIYRSPPITIDQTGQIVGINYSPQFEGPLQIPFDSVMEYYGAMKSWIQIIRHPDLAYSLQLGEGDMVAFNNRRVLHAREAFAPEGTRRILTCYVDTDEFSSTWRLMGRRYEEGLMLPRIGDYTFWGDSVST</sequence>
<comment type="cofactor">
    <cofactor evidence="1">
        <name>Fe(2+)</name>
        <dbReference type="ChEBI" id="CHEBI:29033"/>
    </cofactor>
</comment>
<accession>A0A6B2L737</accession>
<evidence type="ECO:0000313" key="10">
    <source>
        <dbReference type="EMBL" id="NDV32789.1"/>
    </source>
</evidence>
<dbReference type="GO" id="GO:0046872">
    <property type="term" value="F:metal ion binding"/>
    <property type="evidence" value="ECO:0007669"/>
    <property type="project" value="UniProtKB-KW"/>
</dbReference>
<dbReference type="GO" id="GO:0005739">
    <property type="term" value="C:mitochondrion"/>
    <property type="evidence" value="ECO:0007669"/>
    <property type="project" value="TreeGrafter"/>
</dbReference>
<evidence type="ECO:0000256" key="5">
    <source>
        <dbReference type="ARBA" id="ARBA00022873"/>
    </source>
</evidence>
<keyword evidence="5" id="KW-0124">Carnitine biosynthesis</keyword>
<evidence type="ECO:0000256" key="1">
    <source>
        <dbReference type="ARBA" id="ARBA00001954"/>
    </source>
</evidence>
<dbReference type="InterPro" id="IPR042098">
    <property type="entry name" value="TauD-like_sf"/>
</dbReference>
<dbReference type="EMBL" id="GIBP01003820">
    <property type="protein sequence ID" value="NDV32789.1"/>
    <property type="molecule type" value="Transcribed_RNA"/>
</dbReference>
<comment type="similarity">
    <text evidence="3">Belongs to the gamma-BBH/TMLD family.</text>
</comment>
<dbReference type="PANTHER" id="PTHR10696:SF25">
    <property type="entry name" value="OXIDOREDUCTASE AIM17-RELATED"/>
    <property type="match status" value="1"/>
</dbReference>
<dbReference type="AlphaFoldDB" id="A0A6B2L737"/>